<dbReference type="InterPro" id="IPR003594">
    <property type="entry name" value="HATPase_dom"/>
</dbReference>
<dbReference type="PANTHER" id="PTHR24421:SF10">
    <property type="entry name" value="NITRATE_NITRITE SENSOR PROTEIN NARQ"/>
    <property type="match status" value="1"/>
</dbReference>
<dbReference type="GO" id="GO:0000155">
    <property type="term" value="F:phosphorelay sensor kinase activity"/>
    <property type="evidence" value="ECO:0007669"/>
    <property type="project" value="InterPro"/>
</dbReference>
<evidence type="ECO:0000256" key="5">
    <source>
        <dbReference type="ARBA" id="ARBA00022741"/>
    </source>
</evidence>
<dbReference type="EMBL" id="JAJAQC010000005">
    <property type="protein sequence ID" value="MDA0563607.1"/>
    <property type="molecule type" value="Genomic_DNA"/>
</dbReference>
<keyword evidence="3" id="KW-0597">Phosphoprotein</keyword>
<evidence type="ECO:0000256" key="9">
    <source>
        <dbReference type="SAM" id="Phobius"/>
    </source>
</evidence>
<dbReference type="AlphaFoldDB" id="A0A9X3SDA1"/>
<feature type="transmembrane region" description="Helical" evidence="9">
    <location>
        <begin position="43"/>
        <end position="60"/>
    </location>
</feature>
<keyword evidence="4" id="KW-0808">Transferase</keyword>
<dbReference type="InterPro" id="IPR011712">
    <property type="entry name" value="Sig_transdc_His_kin_sub3_dim/P"/>
</dbReference>
<evidence type="ECO:0000256" key="2">
    <source>
        <dbReference type="ARBA" id="ARBA00012438"/>
    </source>
</evidence>
<keyword evidence="8" id="KW-0902">Two-component regulatory system</keyword>
<dbReference type="GO" id="GO:0046983">
    <property type="term" value="F:protein dimerization activity"/>
    <property type="evidence" value="ECO:0007669"/>
    <property type="project" value="InterPro"/>
</dbReference>
<dbReference type="CDD" id="cd16917">
    <property type="entry name" value="HATPase_UhpB-NarQ-NarX-like"/>
    <property type="match status" value="1"/>
</dbReference>
<dbReference type="SMART" id="SM00387">
    <property type="entry name" value="HATPase_c"/>
    <property type="match status" value="1"/>
</dbReference>
<evidence type="ECO:0000256" key="7">
    <source>
        <dbReference type="ARBA" id="ARBA00022840"/>
    </source>
</evidence>
<keyword evidence="5" id="KW-0547">Nucleotide-binding</keyword>
<reference evidence="11" key="1">
    <citation type="submission" date="2021-10" db="EMBL/GenBank/DDBJ databases">
        <title>Streptomonospora sp. nov., isolated from mangrove soil.</title>
        <authorList>
            <person name="Chen X."/>
            <person name="Ge X."/>
            <person name="Liu W."/>
        </authorList>
    </citation>
    <scope>NUCLEOTIDE SEQUENCE</scope>
    <source>
        <strain evidence="11">S1-112</strain>
    </source>
</reference>
<dbReference type="Pfam" id="PF02518">
    <property type="entry name" value="HATPase_c"/>
    <property type="match status" value="1"/>
</dbReference>
<comment type="catalytic activity">
    <reaction evidence="1">
        <text>ATP + protein L-histidine = ADP + protein N-phospho-L-histidine.</text>
        <dbReference type="EC" id="2.7.13.3"/>
    </reaction>
</comment>
<feature type="transmembrane region" description="Helical" evidence="9">
    <location>
        <begin position="148"/>
        <end position="170"/>
    </location>
</feature>
<dbReference type="GO" id="GO:0005524">
    <property type="term" value="F:ATP binding"/>
    <property type="evidence" value="ECO:0007669"/>
    <property type="project" value="UniProtKB-KW"/>
</dbReference>
<dbReference type="InterPro" id="IPR050482">
    <property type="entry name" value="Sensor_HK_TwoCompSys"/>
</dbReference>
<evidence type="ECO:0000313" key="11">
    <source>
        <dbReference type="EMBL" id="MDA0563607.1"/>
    </source>
</evidence>
<dbReference type="Pfam" id="PF07730">
    <property type="entry name" value="HisKA_3"/>
    <property type="match status" value="1"/>
</dbReference>
<keyword evidence="6 11" id="KW-0418">Kinase</keyword>
<evidence type="ECO:0000256" key="3">
    <source>
        <dbReference type="ARBA" id="ARBA00022553"/>
    </source>
</evidence>
<comment type="caution">
    <text evidence="11">The sequence shown here is derived from an EMBL/GenBank/DDBJ whole genome shotgun (WGS) entry which is preliminary data.</text>
</comment>
<feature type="transmembrane region" description="Helical" evidence="9">
    <location>
        <begin position="117"/>
        <end position="136"/>
    </location>
</feature>
<dbReference type="Proteomes" id="UP001140076">
    <property type="component" value="Unassembled WGS sequence"/>
</dbReference>
<keyword evidence="9" id="KW-1133">Transmembrane helix</keyword>
<evidence type="ECO:0000256" key="8">
    <source>
        <dbReference type="ARBA" id="ARBA00023012"/>
    </source>
</evidence>
<sequence length="383" mass="38357">MDGAGRTAGRLALAREAGLGALLAAALAFQAAALAATWGGGSWWLGLAAGAVVGGLALVRRPGRARAALAGLAVAAAAVVAAWAADLPAEPSPATALGLAVLVASAVRTLPVGPAAAVGAAGFAVAAGGLAAALLSDSTGVVAQVNGAAYLAALAAGLWLRLLDAANAAAAEQARRDVRMELARELHDVVAHHIAGIVLLAQAGPIAARRDPATAAGSFAEIEAVGAEALDATRRVVGLLRDTDDAQPFTRGTESLTDLVERFGVRGPRVHLRLPGGQAAWAPEVTSTVYRVVQEALTNIARHAPHAATVHVGVEQDESAVTVEVIDDAPPARSGGRPRRAGYGLAGMRERVAALGGEVHAGPRPGGGWAVRAALPLTARGRR</sequence>
<dbReference type="GO" id="GO:0016020">
    <property type="term" value="C:membrane"/>
    <property type="evidence" value="ECO:0007669"/>
    <property type="project" value="InterPro"/>
</dbReference>
<evidence type="ECO:0000256" key="1">
    <source>
        <dbReference type="ARBA" id="ARBA00000085"/>
    </source>
</evidence>
<feature type="domain" description="Histidine kinase/HSP90-like ATPase" evidence="10">
    <location>
        <begin position="284"/>
        <end position="379"/>
    </location>
</feature>
<evidence type="ECO:0000256" key="6">
    <source>
        <dbReference type="ARBA" id="ARBA00022777"/>
    </source>
</evidence>
<dbReference type="RefSeq" id="WP_270070884.1">
    <property type="nucleotide sequence ID" value="NZ_JAJAQC010000005.1"/>
</dbReference>
<dbReference type="Gene3D" id="1.20.5.1930">
    <property type="match status" value="1"/>
</dbReference>
<name>A0A9X3SDA1_9ACTN</name>
<organism evidence="11 12">
    <name type="scientific">Streptomonospora mangrovi</name>
    <dbReference type="NCBI Taxonomy" id="2883123"/>
    <lineage>
        <taxon>Bacteria</taxon>
        <taxon>Bacillati</taxon>
        <taxon>Actinomycetota</taxon>
        <taxon>Actinomycetes</taxon>
        <taxon>Streptosporangiales</taxon>
        <taxon>Nocardiopsidaceae</taxon>
        <taxon>Streptomonospora</taxon>
    </lineage>
</organism>
<evidence type="ECO:0000256" key="4">
    <source>
        <dbReference type="ARBA" id="ARBA00022679"/>
    </source>
</evidence>
<keyword evidence="12" id="KW-1185">Reference proteome</keyword>
<accession>A0A9X3SDA1</accession>
<protein>
    <recommendedName>
        <fullName evidence="2">histidine kinase</fullName>
        <ecNumber evidence="2">2.7.13.3</ecNumber>
    </recommendedName>
</protein>
<dbReference type="SUPFAM" id="SSF55874">
    <property type="entry name" value="ATPase domain of HSP90 chaperone/DNA topoisomerase II/histidine kinase"/>
    <property type="match status" value="1"/>
</dbReference>
<proteinExistence type="predicted"/>
<keyword evidence="9" id="KW-0472">Membrane</keyword>
<dbReference type="Gene3D" id="3.30.565.10">
    <property type="entry name" value="Histidine kinase-like ATPase, C-terminal domain"/>
    <property type="match status" value="1"/>
</dbReference>
<evidence type="ECO:0000259" key="10">
    <source>
        <dbReference type="SMART" id="SM00387"/>
    </source>
</evidence>
<feature type="transmembrane region" description="Helical" evidence="9">
    <location>
        <begin position="67"/>
        <end position="85"/>
    </location>
</feature>
<keyword evidence="7" id="KW-0067">ATP-binding</keyword>
<gene>
    <name evidence="11" type="ORF">LG943_04570</name>
</gene>
<dbReference type="InterPro" id="IPR036890">
    <property type="entry name" value="HATPase_C_sf"/>
</dbReference>
<dbReference type="EC" id="2.7.13.3" evidence="2"/>
<keyword evidence="9" id="KW-0812">Transmembrane</keyword>
<evidence type="ECO:0000313" key="12">
    <source>
        <dbReference type="Proteomes" id="UP001140076"/>
    </source>
</evidence>
<dbReference type="PANTHER" id="PTHR24421">
    <property type="entry name" value="NITRATE/NITRITE SENSOR PROTEIN NARX-RELATED"/>
    <property type="match status" value="1"/>
</dbReference>